<feature type="domain" description="Response regulatory" evidence="3">
    <location>
        <begin position="2"/>
        <end position="133"/>
    </location>
</feature>
<dbReference type="Gene3D" id="3.40.50.2300">
    <property type="match status" value="1"/>
</dbReference>
<dbReference type="GO" id="GO:0000160">
    <property type="term" value="P:phosphorelay signal transduction system"/>
    <property type="evidence" value="ECO:0007669"/>
    <property type="project" value="InterPro"/>
</dbReference>
<dbReference type="AlphaFoldDB" id="A0A517VRI1"/>
<evidence type="ECO:0000256" key="2">
    <source>
        <dbReference type="PROSITE-ProRule" id="PRU00169"/>
    </source>
</evidence>
<dbReference type="Proteomes" id="UP000318704">
    <property type="component" value="Chromosome"/>
</dbReference>
<accession>A0A517VRI1</accession>
<dbReference type="EMBL" id="CP037920">
    <property type="protein sequence ID" value="QDT95607.1"/>
    <property type="molecule type" value="Genomic_DNA"/>
</dbReference>
<reference evidence="4 5" key="1">
    <citation type="submission" date="2019-03" db="EMBL/GenBank/DDBJ databases">
        <title>Deep-cultivation of Planctomycetes and their phenomic and genomic characterization uncovers novel biology.</title>
        <authorList>
            <person name="Wiegand S."/>
            <person name="Jogler M."/>
            <person name="Boedeker C."/>
            <person name="Pinto D."/>
            <person name="Vollmers J."/>
            <person name="Rivas-Marin E."/>
            <person name="Kohn T."/>
            <person name="Peeters S.H."/>
            <person name="Heuer A."/>
            <person name="Rast P."/>
            <person name="Oberbeckmann S."/>
            <person name="Bunk B."/>
            <person name="Jeske O."/>
            <person name="Meyerdierks A."/>
            <person name="Storesund J.E."/>
            <person name="Kallscheuer N."/>
            <person name="Luecker S."/>
            <person name="Lage O.M."/>
            <person name="Pohl T."/>
            <person name="Merkel B.J."/>
            <person name="Hornburger P."/>
            <person name="Mueller R.-W."/>
            <person name="Bruemmer F."/>
            <person name="Labrenz M."/>
            <person name="Spormann A.M."/>
            <person name="Op den Camp H."/>
            <person name="Overmann J."/>
            <person name="Amann R."/>
            <person name="Jetten M.S.M."/>
            <person name="Mascher T."/>
            <person name="Medema M.H."/>
            <person name="Devos D.P."/>
            <person name="Kaster A.-K."/>
            <person name="Ovreas L."/>
            <person name="Rohde M."/>
            <person name="Galperin M.Y."/>
            <person name="Jogler C."/>
        </authorList>
    </citation>
    <scope>NUCLEOTIDE SEQUENCE [LARGE SCALE GENOMIC DNA]</scope>
    <source>
        <strain evidence="4 5">V144</strain>
    </source>
</reference>
<dbReference type="InterPro" id="IPR050595">
    <property type="entry name" value="Bact_response_regulator"/>
</dbReference>
<dbReference type="SUPFAM" id="SSF52172">
    <property type="entry name" value="CheY-like"/>
    <property type="match status" value="1"/>
</dbReference>
<dbReference type="SMART" id="SM00448">
    <property type="entry name" value="REC"/>
    <property type="match status" value="1"/>
</dbReference>
<dbReference type="PANTHER" id="PTHR44591:SF3">
    <property type="entry name" value="RESPONSE REGULATORY DOMAIN-CONTAINING PROTEIN"/>
    <property type="match status" value="1"/>
</dbReference>
<dbReference type="InterPro" id="IPR011006">
    <property type="entry name" value="CheY-like_superfamily"/>
</dbReference>
<protein>
    <submittedName>
        <fullName evidence="4">Response regulator PleD</fullName>
    </submittedName>
</protein>
<gene>
    <name evidence="4" type="ORF">V144x_10520</name>
</gene>
<organism evidence="4 5">
    <name type="scientific">Gimesia aquarii</name>
    <dbReference type="NCBI Taxonomy" id="2527964"/>
    <lineage>
        <taxon>Bacteria</taxon>
        <taxon>Pseudomonadati</taxon>
        <taxon>Planctomycetota</taxon>
        <taxon>Planctomycetia</taxon>
        <taxon>Planctomycetales</taxon>
        <taxon>Planctomycetaceae</taxon>
        <taxon>Gimesia</taxon>
    </lineage>
</organism>
<sequence length="199" mass="22631">MRVLVVDEVGYTCYVHTRLLEELGYEVVCASSGFEALTILEQDSEIRIVFSELVMRELDGLDLFLKVQKQEHYTDDGQLEAPMFFVMTTLQPADKSQTRLVERLELAKKLGITGVIYKSRDREELKTVFSETLRTTLGELSEAAPIDICTPAETLCEVVKDIIEAKNLEAAEEFYNLIIAQSEYLEFFITSSQKRAELA</sequence>
<dbReference type="InterPro" id="IPR001789">
    <property type="entry name" value="Sig_transdc_resp-reg_receiver"/>
</dbReference>
<evidence type="ECO:0000313" key="5">
    <source>
        <dbReference type="Proteomes" id="UP000318704"/>
    </source>
</evidence>
<keyword evidence="1" id="KW-0597">Phosphoprotein</keyword>
<evidence type="ECO:0000256" key="1">
    <source>
        <dbReference type="ARBA" id="ARBA00022553"/>
    </source>
</evidence>
<name>A0A517VRI1_9PLAN</name>
<dbReference type="PROSITE" id="PS50110">
    <property type="entry name" value="RESPONSE_REGULATORY"/>
    <property type="match status" value="1"/>
</dbReference>
<dbReference type="PANTHER" id="PTHR44591">
    <property type="entry name" value="STRESS RESPONSE REGULATOR PROTEIN 1"/>
    <property type="match status" value="1"/>
</dbReference>
<dbReference type="KEGG" id="gaw:V144x_10520"/>
<comment type="caution">
    <text evidence="2">Lacks conserved residue(s) required for the propagation of feature annotation.</text>
</comment>
<proteinExistence type="predicted"/>
<evidence type="ECO:0000259" key="3">
    <source>
        <dbReference type="PROSITE" id="PS50110"/>
    </source>
</evidence>
<evidence type="ECO:0000313" key="4">
    <source>
        <dbReference type="EMBL" id="QDT95607.1"/>
    </source>
</evidence>
<dbReference type="RefSeq" id="WP_144982336.1">
    <property type="nucleotide sequence ID" value="NZ_CP037920.1"/>
</dbReference>